<dbReference type="AlphaFoldDB" id="A0A7J2U4P8"/>
<dbReference type="PANTHER" id="PTHR42845:SF3">
    <property type="entry name" value="CYTOSOLIC NIFE-HYDROGENASE, DELTA SUBUNIT"/>
    <property type="match status" value="1"/>
</dbReference>
<protein>
    <submittedName>
        <fullName evidence="3">Oxidoreductase</fullName>
    </submittedName>
</protein>
<dbReference type="SUPFAM" id="SSF56770">
    <property type="entry name" value="HydA/Nqo6-like"/>
    <property type="match status" value="1"/>
</dbReference>
<reference evidence="3" key="1">
    <citation type="journal article" date="2020" name="mSystems">
        <title>Genome- and Community-Level Interaction Insights into Carbon Utilization and Element Cycling Functions of Hydrothermarchaeota in Hydrothermal Sediment.</title>
        <authorList>
            <person name="Zhou Z."/>
            <person name="Liu Y."/>
            <person name="Xu W."/>
            <person name="Pan J."/>
            <person name="Luo Z.H."/>
            <person name="Li M."/>
        </authorList>
    </citation>
    <scope>NUCLEOTIDE SEQUENCE [LARGE SCALE GENOMIC DNA]</scope>
    <source>
        <strain evidence="3">SpSt-125</strain>
    </source>
</reference>
<feature type="domain" description="NADH:ubiquinone oxidoreductase-like 20kDa subunit" evidence="2">
    <location>
        <begin position="12"/>
        <end position="147"/>
    </location>
</feature>
<name>A0A7J2U4P8_9CREN</name>
<dbReference type="InterPro" id="IPR051349">
    <property type="entry name" value="Hydrogenase_assoc-protein"/>
</dbReference>
<evidence type="ECO:0000313" key="3">
    <source>
        <dbReference type="EMBL" id="HEM67307.1"/>
    </source>
</evidence>
<gene>
    <name evidence="3" type="ORF">ENO26_07080</name>
</gene>
<keyword evidence="1" id="KW-0560">Oxidoreductase</keyword>
<accession>A0A7J2U4P8</accession>
<dbReference type="Pfam" id="PF01058">
    <property type="entry name" value="Oxidored_q6"/>
    <property type="match status" value="1"/>
</dbReference>
<proteinExistence type="predicted"/>
<dbReference type="InterPro" id="IPR037024">
    <property type="entry name" value="NiFe_Hase_small_N_sf"/>
</dbReference>
<dbReference type="InterPro" id="IPR006137">
    <property type="entry name" value="NADH_UbQ_OxRdtase-like_20kDa"/>
</dbReference>
<comment type="caution">
    <text evidence="3">The sequence shown here is derived from an EMBL/GenBank/DDBJ whole genome shotgun (WGS) entry which is preliminary data.</text>
</comment>
<dbReference type="GO" id="GO:0016491">
    <property type="term" value="F:oxidoreductase activity"/>
    <property type="evidence" value="ECO:0007669"/>
    <property type="project" value="UniProtKB-KW"/>
</dbReference>
<evidence type="ECO:0000256" key="1">
    <source>
        <dbReference type="ARBA" id="ARBA00023002"/>
    </source>
</evidence>
<dbReference type="PANTHER" id="PTHR42845">
    <property type="entry name" value="COENZYME F420-REDUCING HYDROGENASE, GAMMA SUBUNIT"/>
    <property type="match status" value="1"/>
</dbReference>
<organism evidence="3">
    <name type="scientific">Ignisphaera aggregans</name>
    <dbReference type="NCBI Taxonomy" id="334771"/>
    <lineage>
        <taxon>Archaea</taxon>
        <taxon>Thermoproteota</taxon>
        <taxon>Thermoprotei</taxon>
        <taxon>Desulfurococcales</taxon>
        <taxon>Desulfurococcaceae</taxon>
        <taxon>Ignisphaera</taxon>
    </lineage>
</organism>
<dbReference type="Gene3D" id="3.40.50.700">
    <property type="entry name" value="NADH:ubiquinone oxidoreductase-like, 20kDa subunit"/>
    <property type="match status" value="1"/>
</dbReference>
<evidence type="ECO:0000259" key="2">
    <source>
        <dbReference type="Pfam" id="PF01058"/>
    </source>
</evidence>
<dbReference type="GO" id="GO:0051536">
    <property type="term" value="F:iron-sulfur cluster binding"/>
    <property type="evidence" value="ECO:0007669"/>
    <property type="project" value="InterPro"/>
</dbReference>
<dbReference type="EMBL" id="DSEU01000046">
    <property type="protein sequence ID" value="HEM67307.1"/>
    <property type="molecule type" value="Genomic_DNA"/>
</dbReference>
<sequence>MYRVAVVKLTSCSGCINEIVYAFTFSDIASKYRIEYSTELVDVEEMGGVDIAFIEGSISNKHQEELVKSVRAKAGFVVAIGTCAVMGGVQSLRVGSDVNDVKKAVYAEPQYIEVYSDVKPVTDVIKVDFVIPGCPINGSALTSFLRKYAFGGLPIAIHESVCAECKRRGLECVLVARGVPCLGPVTVSGCGAICPSFGRGCYGCYGIKHVDLNREKLEAFSRRLAELGMDRDDIDALLKGYGFKVYSAIMRGGEA</sequence>